<dbReference type="Pfam" id="PF00528">
    <property type="entry name" value="BPD_transp_1"/>
    <property type="match status" value="1"/>
</dbReference>
<evidence type="ECO:0000256" key="1">
    <source>
        <dbReference type="ARBA" id="ARBA00004651"/>
    </source>
</evidence>
<dbReference type="PANTHER" id="PTHR43744:SF8">
    <property type="entry name" value="SN-GLYCEROL-3-PHOSPHATE TRANSPORT SYSTEM PERMEASE PROTEIN UGPE"/>
    <property type="match status" value="1"/>
</dbReference>
<evidence type="ECO:0000256" key="3">
    <source>
        <dbReference type="ARBA" id="ARBA00022475"/>
    </source>
</evidence>
<comment type="similarity">
    <text evidence="7">Belongs to the binding-protein-dependent transport system permease family.</text>
</comment>
<dbReference type="GO" id="GO:0005886">
    <property type="term" value="C:plasma membrane"/>
    <property type="evidence" value="ECO:0007669"/>
    <property type="project" value="UniProtKB-SubCell"/>
</dbReference>
<sequence>MIIQAEEKKVKRKIGSYALIYGITFIVMLPFLWMILLSFKTNSEILNSPFALPASFSFENYQKAIETLDILLMYKNTFIIAIVTIVVEIIITFMSAFALSRMIFRSEKLRGGLTYFLLLGLAIPPFILLFPVYRITIMFDLMNTHASLILPYIATSISFNTLLFTGFLKGFPKELEEAAIIDGCNLFTLCKSVVFPIIKPVVATIFIFNVLYVWNEFPFAVTLISSDALTTVPLGISEFKGRWSIDYGGIIAASILVMIPQLIFYGFFQKYIIEGMTAGAVKG</sequence>
<keyword evidence="10" id="KW-1185">Reference proteome</keyword>
<keyword evidence="3" id="KW-1003">Cell membrane</keyword>
<evidence type="ECO:0000313" key="9">
    <source>
        <dbReference type="EMBL" id="RBW70865.1"/>
    </source>
</evidence>
<evidence type="ECO:0000259" key="8">
    <source>
        <dbReference type="PROSITE" id="PS50928"/>
    </source>
</evidence>
<dbReference type="OrthoDB" id="187395at2"/>
<evidence type="ECO:0000313" key="10">
    <source>
        <dbReference type="Proteomes" id="UP000253314"/>
    </source>
</evidence>
<feature type="transmembrane region" description="Helical" evidence="7">
    <location>
        <begin position="112"/>
        <end position="133"/>
    </location>
</feature>
<evidence type="ECO:0000256" key="5">
    <source>
        <dbReference type="ARBA" id="ARBA00022989"/>
    </source>
</evidence>
<reference evidence="9 10" key="1">
    <citation type="submission" date="2018-07" db="EMBL/GenBank/DDBJ databases">
        <title>Lottiidibacillus patelloidae gen. nov., sp. nov., isolated from the intestinal tract of a marine limpet and the reclassification of B. taeanensis BH030017T, B. algicola KMM 3737T and B. hwajinpoensis SW-72T as genus Lottiidibacillus.</title>
        <authorList>
            <person name="Liu R."/>
            <person name="Huang Z."/>
        </authorList>
    </citation>
    <scope>NUCLEOTIDE SEQUENCE [LARGE SCALE GENOMIC DNA]</scope>
    <source>
        <strain evidence="9 10">BH030017</strain>
    </source>
</reference>
<organism evidence="9 10">
    <name type="scientific">Bacillus taeanensis</name>
    <dbReference type="NCBI Taxonomy" id="273032"/>
    <lineage>
        <taxon>Bacteria</taxon>
        <taxon>Bacillati</taxon>
        <taxon>Bacillota</taxon>
        <taxon>Bacilli</taxon>
        <taxon>Bacillales</taxon>
        <taxon>Bacillaceae</taxon>
        <taxon>Bacillus</taxon>
    </lineage>
</organism>
<dbReference type="GO" id="GO:0055085">
    <property type="term" value="P:transmembrane transport"/>
    <property type="evidence" value="ECO:0007669"/>
    <property type="project" value="InterPro"/>
</dbReference>
<keyword evidence="4 7" id="KW-0812">Transmembrane</keyword>
<feature type="transmembrane region" description="Helical" evidence="7">
    <location>
        <begin position="247"/>
        <end position="268"/>
    </location>
</feature>
<evidence type="ECO:0000256" key="7">
    <source>
        <dbReference type="RuleBase" id="RU363032"/>
    </source>
</evidence>
<dbReference type="CDD" id="cd06261">
    <property type="entry name" value="TM_PBP2"/>
    <property type="match status" value="1"/>
</dbReference>
<name>A0A366Y0H8_9BACI</name>
<comment type="caution">
    <text evidence="9">The sequence shown here is derived from an EMBL/GenBank/DDBJ whole genome shotgun (WGS) entry which is preliminary data.</text>
</comment>
<dbReference type="AlphaFoldDB" id="A0A366Y0H8"/>
<keyword evidence="6 7" id="KW-0472">Membrane</keyword>
<gene>
    <name evidence="9" type="ORF">DS031_04770</name>
</gene>
<accession>A0A366Y0H8</accession>
<evidence type="ECO:0000256" key="2">
    <source>
        <dbReference type="ARBA" id="ARBA00022448"/>
    </source>
</evidence>
<dbReference type="PROSITE" id="PS50928">
    <property type="entry name" value="ABC_TM1"/>
    <property type="match status" value="1"/>
</dbReference>
<feature type="transmembrane region" description="Helical" evidence="7">
    <location>
        <begin position="145"/>
        <end position="168"/>
    </location>
</feature>
<keyword evidence="2 7" id="KW-0813">Transport</keyword>
<dbReference type="Proteomes" id="UP000253314">
    <property type="component" value="Unassembled WGS sequence"/>
</dbReference>
<dbReference type="Gene3D" id="1.10.3720.10">
    <property type="entry name" value="MetI-like"/>
    <property type="match status" value="1"/>
</dbReference>
<comment type="subcellular location">
    <subcellularLocation>
        <location evidence="1 7">Cell membrane</location>
        <topology evidence="1 7">Multi-pass membrane protein</topology>
    </subcellularLocation>
</comment>
<feature type="transmembrane region" description="Helical" evidence="7">
    <location>
        <begin position="189"/>
        <end position="214"/>
    </location>
</feature>
<dbReference type="PANTHER" id="PTHR43744">
    <property type="entry name" value="ABC TRANSPORTER PERMEASE PROTEIN MG189-RELATED-RELATED"/>
    <property type="match status" value="1"/>
</dbReference>
<feature type="transmembrane region" description="Helical" evidence="7">
    <location>
        <begin position="18"/>
        <end position="39"/>
    </location>
</feature>
<feature type="domain" description="ABC transmembrane type-1" evidence="8">
    <location>
        <begin position="74"/>
        <end position="268"/>
    </location>
</feature>
<evidence type="ECO:0000256" key="4">
    <source>
        <dbReference type="ARBA" id="ARBA00022692"/>
    </source>
</evidence>
<evidence type="ECO:0000256" key="6">
    <source>
        <dbReference type="ARBA" id="ARBA00023136"/>
    </source>
</evidence>
<feature type="transmembrane region" description="Helical" evidence="7">
    <location>
        <begin position="78"/>
        <end position="100"/>
    </location>
</feature>
<proteinExistence type="inferred from homology"/>
<protein>
    <submittedName>
        <fullName evidence="9">Carbohydrate ABC transporter permease</fullName>
    </submittedName>
</protein>
<keyword evidence="5 7" id="KW-1133">Transmembrane helix</keyword>
<dbReference type="InterPro" id="IPR000515">
    <property type="entry name" value="MetI-like"/>
</dbReference>
<dbReference type="InterPro" id="IPR035906">
    <property type="entry name" value="MetI-like_sf"/>
</dbReference>
<dbReference type="EMBL" id="QOCW01000003">
    <property type="protein sequence ID" value="RBW70865.1"/>
    <property type="molecule type" value="Genomic_DNA"/>
</dbReference>
<dbReference type="SUPFAM" id="SSF161098">
    <property type="entry name" value="MetI-like"/>
    <property type="match status" value="1"/>
</dbReference>